<evidence type="ECO:0000256" key="2">
    <source>
        <dbReference type="ARBA" id="ARBA00022448"/>
    </source>
</evidence>
<sequence length="242" mass="26970">MWLIGFSVLTVMLESIPSINAKYSTLIHGLEWFFTIAFTLEYALRIWLVRRPSRYIFSFYGVVDLLSCLPTYLALLDPTHSSFAVIRVLRLLRMFRVMKMVHHIRGANTLMRGLRSAAPKITVFFTSVLLLSIVAGTIIYFIESGVEDTKFTSIPISVYYAIVSITTVGYGDITAVTALGKIFTTLLILTGYAIIAVPTGIVTSEMINAHKQDETTDACPSCGVHGHLIDAKFCRRCGEKLD</sequence>
<keyword evidence="5" id="KW-0631">Potassium channel</keyword>
<organism evidence="14 15">
    <name type="scientific">Persicirhabdus sediminis</name>
    <dbReference type="NCBI Taxonomy" id="454144"/>
    <lineage>
        <taxon>Bacteria</taxon>
        <taxon>Pseudomonadati</taxon>
        <taxon>Verrucomicrobiota</taxon>
        <taxon>Verrucomicrobiia</taxon>
        <taxon>Verrucomicrobiales</taxon>
        <taxon>Verrucomicrobiaceae</taxon>
        <taxon>Persicirhabdus</taxon>
    </lineage>
</organism>
<keyword evidence="9" id="KW-0406">Ion transport</keyword>
<dbReference type="PANTHER" id="PTHR11537">
    <property type="entry name" value="VOLTAGE-GATED POTASSIUM CHANNEL"/>
    <property type="match status" value="1"/>
</dbReference>
<keyword evidence="3" id="KW-0633">Potassium transport</keyword>
<keyword evidence="6" id="KW-0851">Voltage-gated channel</keyword>
<evidence type="ECO:0000313" key="15">
    <source>
        <dbReference type="Proteomes" id="UP000624703"/>
    </source>
</evidence>
<dbReference type="AlphaFoldDB" id="A0A8J7SP05"/>
<keyword evidence="4 12" id="KW-0812">Transmembrane</keyword>
<evidence type="ECO:0000256" key="1">
    <source>
        <dbReference type="ARBA" id="ARBA00004141"/>
    </source>
</evidence>
<evidence type="ECO:0000256" key="4">
    <source>
        <dbReference type="ARBA" id="ARBA00022692"/>
    </source>
</evidence>
<dbReference type="InterPro" id="IPR027359">
    <property type="entry name" value="Volt_channel_dom_sf"/>
</dbReference>
<feature type="transmembrane region" description="Helical" evidence="12">
    <location>
        <begin position="182"/>
        <end position="202"/>
    </location>
</feature>
<dbReference type="SUPFAM" id="SSF81324">
    <property type="entry name" value="Voltage-gated potassium channels"/>
    <property type="match status" value="1"/>
</dbReference>
<evidence type="ECO:0000256" key="9">
    <source>
        <dbReference type="ARBA" id="ARBA00023065"/>
    </source>
</evidence>
<evidence type="ECO:0000259" key="13">
    <source>
        <dbReference type="Pfam" id="PF00520"/>
    </source>
</evidence>
<keyword evidence="7" id="KW-0630">Potassium</keyword>
<feature type="transmembrane region" description="Helical" evidence="12">
    <location>
        <begin position="31"/>
        <end position="48"/>
    </location>
</feature>
<protein>
    <submittedName>
        <fullName evidence="14">Ion transporter</fullName>
    </submittedName>
</protein>
<dbReference type="Pfam" id="PF00520">
    <property type="entry name" value="Ion_trans"/>
    <property type="match status" value="1"/>
</dbReference>
<dbReference type="PRINTS" id="PR00169">
    <property type="entry name" value="KCHANNEL"/>
</dbReference>
<dbReference type="InterPro" id="IPR028325">
    <property type="entry name" value="VG_K_chnl"/>
</dbReference>
<evidence type="ECO:0000256" key="11">
    <source>
        <dbReference type="ARBA" id="ARBA00023303"/>
    </source>
</evidence>
<dbReference type="EMBL" id="JAENIM010000042">
    <property type="protein sequence ID" value="MBK1792018.1"/>
    <property type="molecule type" value="Genomic_DNA"/>
</dbReference>
<dbReference type="GO" id="GO:0005249">
    <property type="term" value="F:voltage-gated potassium channel activity"/>
    <property type="evidence" value="ECO:0007669"/>
    <property type="project" value="InterPro"/>
</dbReference>
<dbReference type="GO" id="GO:0001508">
    <property type="term" value="P:action potential"/>
    <property type="evidence" value="ECO:0007669"/>
    <property type="project" value="TreeGrafter"/>
</dbReference>
<keyword evidence="2" id="KW-0813">Transport</keyword>
<feature type="transmembrane region" description="Helical" evidence="12">
    <location>
        <begin position="55"/>
        <end position="75"/>
    </location>
</feature>
<comment type="subcellular location">
    <subcellularLocation>
        <location evidence="1">Membrane</location>
        <topology evidence="1">Multi-pass membrane protein</topology>
    </subcellularLocation>
</comment>
<feature type="transmembrane region" description="Helical" evidence="12">
    <location>
        <begin position="121"/>
        <end position="142"/>
    </location>
</feature>
<dbReference type="Gene3D" id="1.10.287.70">
    <property type="match status" value="1"/>
</dbReference>
<feature type="transmembrane region" description="Helical" evidence="12">
    <location>
        <begin position="154"/>
        <end position="170"/>
    </location>
</feature>
<evidence type="ECO:0000313" key="14">
    <source>
        <dbReference type="EMBL" id="MBK1792018.1"/>
    </source>
</evidence>
<keyword evidence="15" id="KW-1185">Reference proteome</keyword>
<comment type="caution">
    <text evidence="14">The sequence shown here is derived from an EMBL/GenBank/DDBJ whole genome shotgun (WGS) entry which is preliminary data.</text>
</comment>
<keyword evidence="11" id="KW-0407">Ion channel</keyword>
<evidence type="ECO:0000256" key="8">
    <source>
        <dbReference type="ARBA" id="ARBA00022989"/>
    </source>
</evidence>
<keyword evidence="8 12" id="KW-1133">Transmembrane helix</keyword>
<evidence type="ECO:0000256" key="12">
    <source>
        <dbReference type="SAM" id="Phobius"/>
    </source>
</evidence>
<gene>
    <name evidence="14" type="ORF">JIN82_12730</name>
</gene>
<accession>A0A8J7SP05</accession>
<reference evidence="14" key="1">
    <citation type="submission" date="2021-01" db="EMBL/GenBank/DDBJ databases">
        <title>Modified the classification status of verrucomicrobia.</title>
        <authorList>
            <person name="Feng X."/>
        </authorList>
    </citation>
    <scope>NUCLEOTIDE SEQUENCE</scope>
    <source>
        <strain evidence="14">_KCTC 22039</strain>
    </source>
</reference>
<proteinExistence type="predicted"/>
<dbReference type="PANTHER" id="PTHR11537:SF254">
    <property type="entry name" value="POTASSIUM VOLTAGE-GATED CHANNEL PROTEIN SHAB"/>
    <property type="match status" value="1"/>
</dbReference>
<dbReference type="InterPro" id="IPR005821">
    <property type="entry name" value="Ion_trans_dom"/>
</dbReference>
<evidence type="ECO:0000256" key="5">
    <source>
        <dbReference type="ARBA" id="ARBA00022826"/>
    </source>
</evidence>
<evidence type="ECO:0000256" key="6">
    <source>
        <dbReference type="ARBA" id="ARBA00022882"/>
    </source>
</evidence>
<evidence type="ECO:0000256" key="10">
    <source>
        <dbReference type="ARBA" id="ARBA00023136"/>
    </source>
</evidence>
<dbReference type="GO" id="GO:0008076">
    <property type="term" value="C:voltage-gated potassium channel complex"/>
    <property type="evidence" value="ECO:0007669"/>
    <property type="project" value="InterPro"/>
</dbReference>
<name>A0A8J7SP05_9BACT</name>
<evidence type="ECO:0000256" key="3">
    <source>
        <dbReference type="ARBA" id="ARBA00022538"/>
    </source>
</evidence>
<keyword evidence="10 12" id="KW-0472">Membrane</keyword>
<evidence type="ECO:0000256" key="7">
    <source>
        <dbReference type="ARBA" id="ARBA00022958"/>
    </source>
</evidence>
<dbReference type="Proteomes" id="UP000624703">
    <property type="component" value="Unassembled WGS sequence"/>
</dbReference>
<feature type="domain" description="Ion transport" evidence="13">
    <location>
        <begin position="3"/>
        <end position="212"/>
    </location>
</feature>
<dbReference type="Gene3D" id="1.20.120.350">
    <property type="entry name" value="Voltage-gated potassium channels. Chain C"/>
    <property type="match status" value="1"/>
</dbReference>